<dbReference type="GO" id="GO:0008270">
    <property type="term" value="F:zinc ion binding"/>
    <property type="evidence" value="ECO:0007669"/>
    <property type="project" value="UniProtKB-KW"/>
</dbReference>
<evidence type="ECO:0000313" key="21">
    <source>
        <dbReference type="Proteomes" id="UP000650467"/>
    </source>
</evidence>
<evidence type="ECO:0000259" key="19">
    <source>
        <dbReference type="PROSITE" id="PS50865"/>
    </source>
</evidence>
<name>A0A835SU21_CHLIN</name>
<dbReference type="PANTHER" id="PTHR32523">
    <property type="entry name" value="PHYTOL KINASE 1, CHLOROPLASTIC"/>
    <property type="match status" value="1"/>
</dbReference>
<comment type="subcellular location">
    <subcellularLocation>
        <location evidence="1">Plastid</location>
        <location evidence="1">Chloroplast membrane</location>
        <topology evidence="1">Multi-pass membrane protein</topology>
    </subcellularLocation>
</comment>
<evidence type="ECO:0000256" key="13">
    <source>
        <dbReference type="ARBA" id="ARBA00023136"/>
    </source>
</evidence>
<keyword evidence="5" id="KW-0808">Transferase</keyword>
<evidence type="ECO:0000256" key="2">
    <source>
        <dbReference type="ARBA" id="ARBA00010794"/>
    </source>
</evidence>
<keyword evidence="7" id="KW-0479">Metal-binding</keyword>
<keyword evidence="9" id="KW-0418">Kinase</keyword>
<protein>
    <recommendedName>
        <fullName evidence="15">phytol kinase</fullName>
        <ecNumber evidence="15">2.7.1.182</ecNumber>
    </recommendedName>
</protein>
<feature type="region of interest" description="Disordered" evidence="18">
    <location>
        <begin position="921"/>
        <end position="964"/>
    </location>
</feature>
<keyword evidence="3" id="KW-0150">Chloroplast</keyword>
<evidence type="ECO:0000256" key="10">
    <source>
        <dbReference type="ARBA" id="ARBA00022833"/>
    </source>
</evidence>
<evidence type="ECO:0000256" key="4">
    <source>
        <dbReference type="ARBA" id="ARBA00022640"/>
    </source>
</evidence>
<feature type="compositionally biased region" description="Gly residues" evidence="18">
    <location>
        <begin position="926"/>
        <end position="959"/>
    </location>
</feature>
<evidence type="ECO:0000256" key="16">
    <source>
        <dbReference type="ARBA" id="ARBA00048889"/>
    </source>
</evidence>
<dbReference type="GO" id="GO:0016020">
    <property type="term" value="C:membrane"/>
    <property type="evidence" value="ECO:0007669"/>
    <property type="project" value="UniProtKB-SubCell"/>
</dbReference>
<feature type="domain" description="MYND-type" evidence="19">
    <location>
        <begin position="980"/>
        <end position="1023"/>
    </location>
</feature>
<dbReference type="PANTHER" id="PTHR32523:SF8">
    <property type="entry name" value="DOLICHOL KINASE"/>
    <property type="match status" value="1"/>
</dbReference>
<evidence type="ECO:0000256" key="3">
    <source>
        <dbReference type="ARBA" id="ARBA00022528"/>
    </source>
</evidence>
<evidence type="ECO:0000256" key="6">
    <source>
        <dbReference type="ARBA" id="ARBA00022692"/>
    </source>
</evidence>
<proteinExistence type="inferred from homology"/>
<evidence type="ECO:0000256" key="14">
    <source>
        <dbReference type="ARBA" id="ARBA00024015"/>
    </source>
</evidence>
<dbReference type="EC" id="2.7.1.182" evidence="15"/>
<keyword evidence="6" id="KW-0812">Transmembrane</keyword>
<evidence type="ECO:0000256" key="15">
    <source>
        <dbReference type="ARBA" id="ARBA00039024"/>
    </source>
</evidence>
<reference evidence="20" key="1">
    <citation type="journal article" date="2020" name="bioRxiv">
        <title>Comparative genomics of Chlamydomonas.</title>
        <authorList>
            <person name="Craig R.J."/>
            <person name="Hasan A.R."/>
            <person name="Ness R.W."/>
            <person name="Keightley P.D."/>
        </authorList>
    </citation>
    <scope>NUCLEOTIDE SEQUENCE</scope>
    <source>
        <strain evidence="20">SAG 7.73</strain>
    </source>
</reference>
<feature type="region of interest" description="Disordered" evidence="18">
    <location>
        <begin position="765"/>
        <end position="805"/>
    </location>
</feature>
<evidence type="ECO:0000256" key="12">
    <source>
        <dbReference type="ARBA" id="ARBA00022989"/>
    </source>
</evidence>
<evidence type="ECO:0000256" key="8">
    <source>
        <dbReference type="ARBA" id="ARBA00022771"/>
    </source>
</evidence>
<comment type="catalytic activity">
    <reaction evidence="16">
        <text>phytol + CTP = phytyl phosphate + CDP + H(+)</text>
        <dbReference type="Rhea" id="RHEA:38055"/>
        <dbReference type="ChEBI" id="CHEBI:15378"/>
        <dbReference type="ChEBI" id="CHEBI:17327"/>
        <dbReference type="ChEBI" id="CHEBI:37563"/>
        <dbReference type="ChEBI" id="CHEBI:58069"/>
        <dbReference type="ChEBI" id="CHEBI:75483"/>
        <dbReference type="EC" id="2.7.1.182"/>
    </reaction>
</comment>
<keyword evidence="13" id="KW-0472">Membrane</keyword>
<keyword evidence="4" id="KW-0934">Plastid</keyword>
<accession>A0A835SU21</accession>
<organism evidence="20 21">
    <name type="scientific">Chlamydomonas incerta</name>
    <dbReference type="NCBI Taxonomy" id="51695"/>
    <lineage>
        <taxon>Eukaryota</taxon>
        <taxon>Viridiplantae</taxon>
        <taxon>Chlorophyta</taxon>
        <taxon>core chlorophytes</taxon>
        <taxon>Chlorophyceae</taxon>
        <taxon>CS clade</taxon>
        <taxon>Chlamydomonadales</taxon>
        <taxon>Chlamydomonadaceae</taxon>
        <taxon>Chlamydomonas</taxon>
    </lineage>
</organism>
<evidence type="ECO:0000256" key="1">
    <source>
        <dbReference type="ARBA" id="ARBA00004508"/>
    </source>
</evidence>
<evidence type="ECO:0000256" key="18">
    <source>
        <dbReference type="SAM" id="MobiDB-lite"/>
    </source>
</evidence>
<dbReference type="AlphaFoldDB" id="A0A835SU21"/>
<keyword evidence="11" id="KW-0809">Transit peptide</keyword>
<evidence type="ECO:0000256" key="11">
    <source>
        <dbReference type="ARBA" id="ARBA00022946"/>
    </source>
</evidence>
<gene>
    <name evidence="20" type="ORF">HXX76_010522</name>
</gene>
<keyword evidence="10" id="KW-0862">Zinc</keyword>
<comment type="pathway">
    <text evidence="14">Cofactor biosynthesis; tocopherol biosynthesis.</text>
</comment>
<evidence type="ECO:0000256" key="17">
    <source>
        <dbReference type="PROSITE-ProRule" id="PRU00134"/>
    </source>
</evidence>
<keyword evidence="21" id="KW-1185">Reference proteome</keyword>
<evidence type="ECO:0000313" key="20">
    <source>
        <dbReference type="EMBL" id="KAG2429738.1"/>
    </source>
</evidence>
<feature type="compositionally biased region" description="Basic and acidic residues" evidence="18">
    <location>
        <begin position="773"/>
        <end position="785"/>
    </location>
</feature>
<dbReference type="PROSITE" id="PS50865">
    <property type="entry name" value="ZF_MYND_2"/>
    <property type="match status" value="1"/>
</dbReference>
<sequence length="1035" mass="107219">MPLRLVGRVVIDLHNLAYCVRASTDVGLKRELITALADTHVLEHAAKALLLTAETAPRAGAAAASAEGLPDETWVSVSLLAATFCNTLKYLMGHLGTSALCPRPRVKDVLGELPDKREQLDLLEQLRPLLAGPGVQLCATWAALCTAMAAQQRAADGSVQQRLAPASSQLRRRLPPGLMRPLELPTLGGTTTATYALALVIQVTTNGPCDLDIAQPPVGYDRLPQIPHSQLPPQLQPQRRAVPSAAGSAAGAAAAARGTQATAVPYSAVYAYGLLHEIWCCLACGDGARDVHDMCVMGQVMARLLMELRPSQAAVALPSWWRLLAQAPTMLIQNDGLARESGHLLRLQLNAPPPPAWAGELADAASVAAASMEWPPESAAVQGAAAGPDASSAAVAGRAAASLARGRDPSYSLRCALDAGLLSAVERCLRAPQAWREAGSGPNSAGALLNVVNSMLRYSGVWPAVLARGPVQQAVSLIATLGAAARLLELDDVGLGEVSHASQPGLQCVVDTSAGIYLCAYLAAMLEQVVDVRALREGTHQQQRAGPGQELQQQQAAAGGAAAFTAPALHFNSVLEPLLPLEGWSFDKPSHCSIAWMAAAGGLPAPDSAANRQQQLLASFAVHQWLPVLAKATAEAVADRRLDAEHMVSQALLVGRLLMAVLWHEGDTRRHVRLQADNGAGTSGTGGEESGSPRPEAAWWGSPQLTEELVQSMQTIACALSTEAVGLLFLRCSAWQQAAALDLLQSYWTRFPDHAYWMTAEATSWAGQQQQQEEERKDEEQRGGQDRAAGSSGKGAPQPPAPPELALQHALPLDVQALAIMHGRQDIVDYLDAVAGTVDVTAAPDIGAAGCADEHDAANGASGCVHASDLEEQLWTEWQGAMRPPYPWLLSRAEVRAGLHELLTAEAAAAAVTAAAVGSEPSAAVRGGGSSSSSGGGGGGGTGGGDGSGNSVSGGGQNGSAGSSGEPVFGHRLCGNPGCCSLDGPGALIAPRSGKTCVRCRAVTYCCGVCQLADWRERHSCTCSGTAGAAAGAAG</sequence>
<keyword evidence="12" id="KW-1133">Transmembrane helix</keyword>
<feature type="region of interest" description="Disordered" evidence="18">
    <location>
        <begin position="675"/>
        <end position="697"/>
    </location>
</feature>
<dbReference type="SUPFAM" id="SSF144232">
    <property type="entry name" value="HIT/MYND zinc finger-like"/>
    <property type="match status" value="1"/>
</dbReference>
<dbReference type="GO" id="GO:0009507">
    <property type="term" value="C:chloroplast"/>
    <property type="evidence" value="ECO:0007669"/>
    <property type="project" value="UniProtKB-SubCell"/>
</dbReference>
<comment type="caution">
    <text evidence="20">The sequence shown here is derived from an EMBL/GenBank/DDBJ whole genome shotgun (WGS) entry which is preliminary data.</text>
</comment>
<evidence type="ECO:0000256" key="9">
    <source>
        <dbReference type="ARBA" id="ARBA00022777"/>
    </source>
</evidence>
<evidence type="ECO:0000256" key="5">
    <source>
        <dbReference type="ARBA" id="ARBA00022679"/>
    </source>
</evidence>
<dbReference type="GO" id="GO:0010276">
    <property type="term" value="F:phytol kinase activity"/>
    <property type="evidence" value="ECO:0007669"/>
    <property type="project" value="UniProtKB-EC"/>
</dbReference>
<evidence type="ECO:0000256" key="7">
    <source>
        <dbReference type="ARBA" id="ARBA00022723"/>
    </source>
</evidence>
<dbReference type="InterPro" id="IPR002893">
    <property type="entry name" value="Znf_MYND"/>
</dbReference>
<keyword evidence="8 17" id="KW-0863">Zinc-finger</keyword>
<dbReference type="EMBL" id="JAEHOC010000029">
    <property type="protein sequence ID" value="KAG2429738.1"/>
    <property type="molecule type" value="Genomic_DNA"/>
</dbReference>
<dbReference type="Proteomes" id="UP000650467">
    <property type="component" value="Unassembled WGS sequence"/>
</dbReference>
<comment type="similarity">
    <text evidence="2">Belongs to the polyprenol kinase family.</text>
</comment>
<dbReference type="InterPro" id="IPR039606">
    <property type="entry name" value="Phytol/farnesol_kinase"/>
</dbReference>